<evidence type="ECO:0000313" key="5">
    <source>
        <dbReference type="Proteomes" id="UP000278804"/>
    </source>
</evidence>
<evidence type="ECO:0000256" key="2">
    <source>
        <dbReference type="PIRNR" id="PIRNR016661"/>
    </source>
</evidence>
<dbReference type="Gene3D" id="1.10.1760.20">
    <property type="match status" value="1"/>
</dbReference>
<evidence type="ECO:0000313" key="4">
    <source>
        <dbReference type="EMBL" id="AZK44417.1"/>
    </source>
</evidence>
<keyword evidence="2" id="KW-0813">Transport</keyword>
<keyword evidence="2 3" id="KW-0472">Membrane</keyword>
<comment type="subcellular location">
    <subcellularLocation>
        <location evidence="2">Cell membrane</location>
        <topology evidence="2">Multi-pass membrane protein</topology>
    </subcellularLocation>
</comment>
<reference evidence="4 5" key="1">
    <citation type="journal article" date="2020" name="Int. J. Syst. Evol. Microbiol.">
        <title>Description of Erysipelothrix piscisicarius sp. nov., an emergent fish pathogen, and assessment of virulence using a tiger barb (Puntigrus tetrazona) infection model.</title>
        <authorList>
            <person name="Pomaranski E.K."/>
            <person name="Griffin M.J."/>
            <person name="Camus A.C."/>
            <person name="Armwood A.R."/>
            <person name="Shelley J."/>
            <person name="Waldbieser G.C."/>
            <person name="LaFrentz B.R."/>
            <person name="Garcia J.C."/>
            <person name="Yanong R."/>
            <person name="Soto E."/>
        </authorList>
    </citation>
    <scope>NUCLEOTIDE SEQUENCE [LARGE SCALE GENOMIC DNA]</scope>
    <source>
        <strain evidence="4 5">15TAL0474</strain>
    </source>
</reference>
<evidence type="ECO:0000256" key="3">
    <source>
        <dbReference type="SAM" id="Phobius"/>
    </source>
</evidence>
<dbReference type="GO" id="GO:0015225">
    <property type="term" value="F:biotin transmembrane transporter activity"/>
    <property type="evidence" value="ECO:0007669"/>
    <property type="project" value="UniProtKB-UniRule"/>
</dbReference>
<dbReference type="PANTHER" id="PTHR34295">
    <property type="entry name" value="BIOTIN TRANSPORTER BIOY"/>
    <property type="match status" value="1"/>
</dbReference>
<dbReference type="Pfam" id="PF02632">
    <property type="entry name" value="BioY"/>
    <property type="match status" value="1"/>
</dbReference>
<sequence>MNVKDLALSSLFSVFIIIGSMIKVPIPYVPFTLQVLAICLSALLLTRKQSVMAILIYIMMGLIGLPVFAGGMSGPNIVMSPTFGFILGFIPMVYVINTLYHKLPKNRRFIAFVSGEIILYTLALPILYFNLKTYHGITLPISKLFISYCLMFVPTDVLSMTVSAFITSRMPEHIKNKKDA</sequence>
<dbReference type="KEGG" id="eri:EEI45_06400"/>
<evidence type="ECO:0000256" key="1">
    <source>
        <dbReference type="ARBA" id="ARBA00010692"/>
    </source>
</evidence>
<proteinExistence type="inferred from homology"/>
<name>A0A3S8RNG0_9FIRM</name>
<dbReference type="EMBL" id="CP034234">
    <property type="protein sequence ID" value="AZK44417.1"/>
    <property type="molecule type" value="Genomic_DNA"/>
</dbReference>
<dbReference type="Proteomes" id="UP000278804">
    <property type="component" value="Chromosome"/>
</dbReference>
<organism evidence="4 5">
    <name type="scientific">Erysipelothrix piscisicarius</name>
    <dbReference type="NCBI Taxonomy" id="2485784"/>
    <lineage>
        <taxon>Bacteria</taxon>
        <taxon>Bacillati</taxon>
        <taxon>Bacillota</taxon>
        <taxon>Erysipelotrichia</taxon>
        <taxon>Erysipelotrichales</taxon>
        <taxon>Erysipelotrichaceae</taxon>
        <taxon>Erysipelothrix</taxon>
    </lineage>
</organism>
<keyword evidence="5" id="KW-1185">Reference proteome</keyword>
<dbReference type="PIRSF" id="PIRSF016661">
    <property type="entry name" value="BioY"/>
    <property type="match status" value="1"/>
</dbReference>
<dbReference type="InterPro" id="IPR003784">
    <property type="entry name" value="BioY"/>
</dbReference>
<gene>
    <name evidence="4" type="ORF">EEI45_06400</name>
</gene>
<dbReference type="PANTHER" id="PTHR34295:SF1">
    <property type="entry name" value="BIOTIN TRANSPORTER BIOY"/>
    <property type="match status" value="1"/>
</dbReference>
<keyword evidence="3" id="KW-0812">Transmembrane</keyword>
<feature type="transmembrane region" description="Helical" evidence="3">
    <location>
        <begin position="52"/>
        <end position="71"/>
    </location>
</feature>
<feature type="transmembrane region" description="Helical" evidence="3">
    <location>
        <begin position="77"/>
        <end position="97"/>
    </location>
</feature>
<keyword evidence="2" id="KW-1003">Cell membrane</keyword>
<accession>A0A3S8RNG0</accession>
<dbReference type="RefSeq" id="WP_125164590.1">
    <property type="nucleotide sequence ID" value="NZ_CP034234.1"/>
</dbReference>
<feature type="transmembrane region" description="Helical" evidence="3">
    <location>
        <begin position="145"/>
        <end position="167"/>
    </location>
</feature>
<feature type="transmembrane region" description="Helical" evidence="3">
    <location>
        <begin position="109"/>
        <end position="129"/>
    </location>
</feature>
<protein>
    <recommendedName>
        <fullName evidence="2">Biotin transporter</fullName>
    </recommendedName>
</protein>
<keyword evidence="3" id="KW-1133">Transmembrane helix</keyword>
<dbReference type="AlphaFoldDB" id="A0A3S8RNG0"/>
<comment type="similarity">
    <text evidence="1 2">Belongs to the BioY family.</text>
</comment>
<dbReference type="GO" id="GO:0005886">
    <property type="term" value="C:plasma membrane"/>
    <property type="evidence" value="ECO:0007669"/>
    <property type="project" value="UniProtKB-SubCell"/>
</dbReference>